<evidence type="ECO:0000256" key="4">
    <source>
        <dbReference type="ARBA" id="ARBA00038402"/>
    </source>
</evidence>
<gene>
    <name evidence="5" type="ORF">BJ878DRAFT_326552</name>
</gene>
<accession>A0A9P7ZB81</accession>
<keyword evidence="1" id="KW-0819">tRNA processing</keyword>
<dbReference type="Proteomes" id="UP000887226">
    <property type="component" value="Unassembled WGS sequence"/>
</dbReference>
<dbReference type="EMBL" id="MU253745">
    <property type="protein sequence ID" value="KAG9248662.1"/>
    <property type="molecule type" value="Genomic_DNA"/>
</dbReference>
<proteinExistence type="inferred from homology"/>
<dbReference type="InterPro" id="IPR007175">
    <property type="entry name" value="Rpr2/Snm1/Rpp21"/>
</dbReference>
<evidence type="ECO:0000313" key="6">
    <source>
        <dbReference type="Proteomes" id="UP000887226"/>
    </source>
</evidence>
<comment type="caution">
    <text evidence="5">The sequence shown here is derived from an EMBL/GenBank/DDBJ whole genome shotgun (WGS) entry which is preliminary data.</text>
</comment>
<name>A0A9P7ZB81_9HELO</name>
<dbReference type="Pfam" id="PF04032">
    <property type="entry name" value="Rpr2"/>
    <property type="match status" value="1"/>
</dbReference>
<dbReference type="GO" id="GO:0046872">
    <property type="term" value="F:metal ion binding"/>
    <property type="evidence" value="ECO:0007669"/>
    <property type="project" value="UniProtKB-KW"/>
</dbReference>
<sequence>MVDTKAKTKVSKAAAKAAKAPNAAIFSRISYLYQAATYLAAQHQHDPSQTCTGNSQQPTELIQRRQLEQVSINSIPLEPGARKLVSELRNVSGKVVIRMSSDMKRSICKNCDALLIDGVTCEVGTENKSRGGKKPWADVLVRRCKKCGYVKRYPLGERQKRRPHRSIKI</sequence>
<evidence type="ECO:0000256" key="1">
    <source>
        <dbReference type="ARBA" id="ARBA00022694"/>
    </source>
</evidence>
<protein>
    <submittedName>
        <fullName evidence="5">RNAse P Rpr2/Rpp21/SNM1 subunit domain-containing protein</fullName>
    </submittedName>
</protein>
<organism evidence="5 6">
    <name type="scientific">Calycina marina</name>
    <dbReference type="NCBI Taxonomy" id="1763456"/>
    <lineage>
        <taxon>Eukaryota</taxon>
        <taxon>Fungi</taxon>
        <taxon>Dikarya</taxon>
        <taxon>Ascomycota</taxon>
        <taxon>Pezizomycotina</taxon>
        <taxon>Leotiomycetes</taxon>
        <taxon>Helotiales</taxon>
        <taxon>Pezizellaceae</taxon>
        <taxon>Calycina</taxon>
    </lineage>
</organism>
<dbReference type="AlphaFoldDB" id="A0A9P7ZB81"/>
<reference evidence="5" key="1">
    <citation type="journal article" date="2021" name="IMA Fungus">
        <title>Genomic characterization of three marine fungi, including Emericellopsis atlantica sp. nov. with signatures of a generalist lifestyle and marine biomass degradation.</title>
        <authorList>
            <person name="Hagestad O.C."/>
            <person name="Hou L."/>
            <person name="Andersen J.H."/>
            <person name="Hansen E.H."/>
            <person name="Altermark B."/>
            <person name="Li C."/>
            <person name="Kuhnert E."/>
            <person name="Cox R.J."/>
            <person name="Crous P.W."/>
            <person name="Spatafora J.W."/>
            <person name="Lail K."/>
            <person name="Amirebrahimi M."/>
            <person name="Lipzen A."/>
            <person name="Pangilinan J."/>
            <person name="Andreopoulos W."/>
            <person name="Hayes R.D."/>
            <person name="Ng V."/>
            <person name="Grigoriev I.V."/>
            <person name="Jackson S.A."/>
            <person name="Sutton T.D.S."/>
            <person name="Dobson A.D.W."/>
            <person name="Rama T."/>
        </authorList>
    </citation>
    <scope>NUCLEOTIDE SEQUENCE</scope>
    <source>
        <strain evidence="5">TRa3180A</strain>
    </source>
</reference>
<dbReference type="GO" id="GO:0008033">
    <property type="term" value="P:tRNA processing"/>
    <property type="evidence" value="ECO:0007669"/>
    <property type="project" value="UniProtKB-KW"/>
</dbReference>
<keyword evidence="6" id="KW-1185">Reference proteome</keyword>
<dbReference type="GO" id="GO:0005655">
    <property type="term" value="C:nucleolar ribonuclease P complex"/>
    <property type="evidence" value="ECO:0007669"/>
    <property type="project" value="TreeGrafter"/>
</dbReference>
<keyword evidence="3" id="KW-0862">Zinc</keyword>
<keyword evidence="2" id="KW-0479">Metal-binding</keyword>
<comment type="similarity">
    <text evidence="4">Belongs to the eukaryotic/archaeal RNase P protein component 4 family.</text>
</comment>
<dbReference type="Gene3D" id="6.20.50.20">
    <property type="match status" value="1"/>
</dbReference>
<dbReference type="PANTHER" id="PTHR14742:SF0">
    <property type="entry name" value="RIBONUCLEASE P PROTEIN SUBUNIT P21"/>
    <property type="match status" value="1"/>
</dbReference>
<dbReference type="PANTHER" id="PTHR14742">
    <property type="entry name" value="RIBONUCLEASE P SUBUNIT P21"/>
    <property type="match status" value="1"/>
</dbReference>
<dbReference type="OrthoDB" id="128536at2759"/>
<evidence type="ECO:0000256" key="3">
    <source>
        <dbReference type="ARBA" id="ARBA00022833"/>
    </source>
</evidence>
<evidence type="ECO:0000313" key="5">
    <source>
        <dbReference type="EMBL" id="KAG9248662.1"/>
    </source>
</evidence>
<evidence type="ECO:0000256" key="2">
    <source>
        <dbReference type="ARBA" id="ARBA00022723"/>
    </source>
</evidence>